<evidence type="ECO:0000313" key="2">
    <source>
        <dbReference type="EMBL" id="TVU36551.1"/>
    </source>
</evidence>
<protein>
    <submittedName>
        <fullName evidence="2">Uncharacterized protein</fullName>
    </submittedName>
</protein>
<comment type="caution">
    <text evidence="2">The sequence shown here is derived from an EMBL/GenBank/DDBJ whole genome shotgun (WGS) entry which is preliminary data.</text>
</comment>
<proteinExistence type="predicted"/>
<dbReference type="AlphaFoldDB" id="A0A5J9VLT8"/>
<feature type="compositionally biased region" description="Acidic residues" evidence="1">
    <location>
        <begin position="104"/>
        <end position="116"/>
    </location>
</feature>
<organism evidence="2 3">
    <name type="scientific">Eragrostis curvula</name>
    <name type="common">weeping love grass</name>
    <dbReference type="NCBI Taxonomy" id="38414"/>
    <lineage>
        <taxon>Eukaryota</taxon>
        <taxon>Viridiplantae</taxon>
        <taxon>Streptophyta</taxon>
        <taxon>Embryophyta</taxon>
        <taxon>Tracheophyta</taxon>
        <taxon>Spermatophyta</taxon>
        <taxon>Magnoliopsida</taxon>
        <taxon>Liliopsida</taxon>
        <taxon>Poales</taxon>
        <taxon>Poaceae</taxon>
        <taxon>PACMAD clade</taxon>
        <taxon>Chloridoideae</taxon>
        <taxon>Eragrostideae</taxon>
        <taxon>Eragrostidinae</taxon>
        <taxon>Eragrostis</taxon>
    </lineage>
</organism>
<reference evidence="2 3" key="1">
    <citation type="journal article" date="2019" name="Sci. Rep.">
        <title>A high-quality genome of Eragrostis curvula grass provides insights into Poaceae evolution and supports new strategies to enhance forage quality.</title>
        <authorList>
            <person name="Carballo J."/>
            <person name="Santos B.A.C.M."/>
            <person name="Zappacosta D."/>
            <person name="Garbus I."/>
            <person name="Selva J.P."/>
            <person name="Gallo C.A."/>
            <person name="Diaz A."/>
            <person name="Albertini E."/>
            <person name="Caccamo M."/>
            <person name="Echenique V."/>
        </authorList>
    </citation>
    <scope>NUCLEOTIDE SEQUENCE [LARGE SCALE GENOMIC DNA]</scope>
    <source>
        <strain evidence="3">cv. Victoria</strain>
        <tissue evidence="2">Leaf</tissue>
    </source>
</reference>
<dbReference type="Proteomes" id="UP000324897">
    <property type="component" value="Unassembled WGS sequence"/>
</dbReference>
<sequence length="159" mass="16155">MDPGKMDGSGAPPSLPQVAASQSSPVLADRPDAQAPGSPAAAAHEAEALASCAKEASVPRPEAHAAGDGSAGDGAGAHATSGQATSAAGSQLPRIGKRKKEEQMSDSEDSDDESEEFWSVVLGGAQIAQIYVQLYLDKNPPRIANTSGMGWLLHIEHSG</sequence>
<evidence type="ECO:0000313" key="3">
    <source>
        <dbReference type="Proteomes" id="UP000324897"/>
    </source>
</evidence>
<feature type="compositionally biased region" description="Low complexity" evidence="1">
    <location>
        <begin position="33"/>
        <end position="53"/>
    </location>
</feature>
<accession>A0A5J9VLT8</accession>
<dbReference type="EMBL" id="RWGY01000009">
    <property type="protein sequence ID" value="TVU36551.1"/>
    <property type="molecule type" value="Genomic_DNA"/>
</dbReference>
<feature type="compositionally biased region" description="Low complexity" evidence="1">
    <location>
        <begin position="76"/>
        <end position="91"/>
    </location>
</feature>
<evidence type="ECO:0000256" key="1">
    <source>
        <dbReference type="SAM" id="MobiDB-lite"/>
    </source>
</evidence>
<gene>
    <name evidence="2" type="ORF">EJB05_18489</name>
</gene>
<name>A0A5J9VLT8_9POAL</name>
<dbReference type="Gramene" id="TVU36551">
    <property type="protein sequence ID" value="TVU36551"/>
    <property type="gene ID" value="EJB05_18489"/>
</dbReference>
<keyword evidence="3" id="KW-1185">Reference proteome</keyword>
<feature type="region of interest" description="Disordered" evidence="1">
    <location>
        <begin position="1"/>
        <end position="117"/>
    </location>
</feature>